<feature type="region of interest" description="Disordered" evidence="1">
    <location>
        <begin position="1"/>
        <end position="71"/>
    </location>
</feature>
<dbReference type="EMBL" id="MPZN01000021">
    <property type="protein sequence ID" value="PPL19036.1"/>
    <property type="molecule type" value="Genomic_DNA"/>
</dbReference>
<sequence>MRAPTPHAQMNSSGEQCLATEAVRGLRKQHRPPDEAEQPGGEKRDSHRLARAGQRALDNVRTAADDGIQVT</sequence>
<proteinExistence type="predicted"/>
<name>A0ABX5AVS4_9MICO</name>
<evidence type="ECO:0000313" key="3">
    <source>
        <dbReference type="Proteomes" id="UP000237755"/>
    </source>
</evidence>
<reference evidence="2 3" key="1">
    <citation type="journal article" date="2008" name="Int. J. Syst. Evol. Microbiol.">
        <title>Leifsonia pindariensis sp. nov., isolated from the Pindari glacier of the Indian Himalayas, and emended description of the genus Leifsonia.</title>
        <authorList>
            <person name="Reddy G.S."/>
            <person name="Prabagaran S.R."/>
            <person name="Shivaji S."/>
        </authorList>
    </citation>
    <scope>NUCLEOTIDE SEQUENCE [LARGE SCALE GENOMIC DNA]</scope>
    <source>
        <strain evidence="2 3">PON 10</strain>
    </source>
</reference>
<keyword evidence="3" id="KW-1185">Reference proteome</keyword>
<comment type="caution">
    <text evidence="2">The sequence shown here is derived from an EMBL/GenBank/DDBJ whole genome shotgun (WGS) entry which is preliminary data.</text>
</comment>
<dbReference type="Proteomes" id="UP000237755">
    <property type="component" value="Unassembled WGS sequence"/>
</dbReference>
<gene>
    <name evidence="2" type="ORF">GY24_08275</name>
</gene>
<organism evidence="2 3">
    <name type="scientific">Microterricola pindariensis</name>
    <dbReference type="NCBI Taxonomy" id="478010"/>
    <lineage>
        <taxon>Bacteria</taxon>
        <taxon>Bacillati</taxon>
        <taxon>Actinomycetota</taxon>
        <taxon>Actinomycetes</taxon>
        <taxon>Micrococcales</taxon>
        <taxon>Microbacteriaceae</taxon>
        <taxon>Microterricola</taxon>
    </lineage>
</organism>
<protein>
    <submittedName>
        <fullName evidence="2">Uncharacterized protein</fullName>
    </submittedName>
</protein>
<evidence type="ECO:0000313" key="2">
    <source>
        <dbReference type="EMBL" id="PPL19036.1"/>
    </source>
</evidence>
<evidence type="ECO:0000256" key="1">
    <source>
        <dbReference type="SAM" id="MobiDB-lite"/>
    </source>
</evidence>
<accession>A0ABX5AVS4</accession>